<dbReference type="Pfam" id="PF00132">
    <property type="entry name" value="Hexapep"/>
    <property type="match status" value="1"/>
</dbReference>
<keyword evidence="3" id="KW-0808">Transferase</keyword>
<evidence type="ECO:0000313" key="7">
    <source>
        <dbReference type="EMBL" id="MBN3966976.1"/>
    </source>
</evidence>
<organism evidence="7 8">
    <name type="scientific">Pseudomonas gregormendelii</name>
    <dbReference type="NCBI Taxonomy" id="1628277"/>
    <lineage>
        <taxon>Bacteria</taxon>
        <taxon>Pseudomonadati</taxon>
        <taxon>Pseudomonadota</taxon>
        <taxon>Gammaproteobacteria</taxon>
        <taxon>Pseudomonadales</taxon>
        <taxon>Pseudomonadaceae</taxon>
        <taxon>Pseudomonas</taxon>
    </lineage>
</organism>
<evidence type="ECO:0000256" key="5">
    <source>
        <dbReference type="ARBA" id="ARBA00023098"/>
    </source>
</evidence>
<dbReference type="PANTHER" id="PTHR23416">
    <property type="entry name" value="SIALIC ACID SYNTHASE-RELATED"/>
    <property type="match status" value="1"/>
</dbReference>
<comment type="caution">
    <text evidence="7">The sequence shown here is derived from an EMBL/GenBank/DDBJ whole genome shotgun (WGS) entry which is preliminary data.</text>
</comment>
<accession>A0ABS3AKR8</accession>
<evidence type="ECO:0000256" key="1">
    <source>
        <dbReference type="ARBA" id="ARBA00022516"/>
    </source>
</evidence>
<keyword evidence="5" id="KW-0443">Lipid metabolism</keyword>
<name>A0ABS3AKR8_9PSED</name>
<dbReference type="GO" id="GO:0016746">
    <property type="term" value="F:acyltransferase activity"/>
    <property type="evidence" value="ECO:0007669"/>
    <property type="project" value="UniProtKB-KW"/>
</dbReference>
<dbReference type="Proteomes" id="UP000772591">
    <property type="component" value="Unassembled WGS sequence"/>
</dbReference>
<evidence type="ECO:0000256" key="4">
    <source>
        <dbReference type="ARBA" id="ARBA00022737"/>
    </source>
</evidence>
<dbReference type="EMBL" id="JADEVO010000024">
    <property type="protein sequence ID" value="MBN3966976.1"/>
    <property type="molecule type" value="Genomic_DNA"/>
</dbReference>
<evidence type="ECO:0000256" key="3">
    <source>
        <dbReference type="ARBA" id="ARBA00022679"/>
    </source>
</evidence>
<proteinExistence type="predicted"/>
<dbReference type="InterPro" id="IPR011004">
    <property type="entry name" value="Trimer_LpxA-like_sf"/>
</dbReference>
<keyword evidence="1" id="KW-0444">Lipid biosynthesis</keyword>
<evidence type="ECO:0000313" key="8">
    <source>
        <dbReference type="Proteomes" id="UP000772591"/>
    </source>
</evidence>
<dbReference type="PROSITE" id="PS00101">
    <property type="entry name" value="HEXAPEP_TRANSFERASES"/>
    <property type="match status" value="1"/>
</dbReference>
<keyword evidence="2" id="KW-0441">Lipid A biosynthesis</keyword>
<dbReference type="InterPro" id="IPR051159">
    <property type="entry name" value="Hexapeptide_acetyltransf"/>
</dbReference>
<dbReference type="SUPFAM" id="SSF51161">
    <property type="entry name" value="Trimeric LpxA-like enzymes"/>
    <property type="match status" value="1"/>
</dbReference>
<keyword evidence="8" id="KW-1185">Reference proteome</keyword>
<dbReference type="InterPro" id="IPR018357">
    <property type="entry name" value="Hexapep_transf_CS"/>
</dbReference>
<dbReference type="Gene3D" id="2.160.10.10">
    <property type="entry name" value="Hexapeptide repeat proteins"/>
    <property type="match status" value="1"/>
</dbReference>
<sequence length="170" mass="18934">MKKLSIIIYYIFIKHLPNSKYIRLFNCVRILYVSKILKVMPYDKNSIFEDNIYISNCSQLRIGKACQINEGVFIQGASIGDYVMIAPNVSILNESHTFQRTDIPMVFQPTTPKSNPVIDDDVWIGRNAVILPGVHIGRGSIIGAGAVVTKNIPPYSVAVGVPAKVIRSRI</sequence>
<dbReference type="CDD" id="cd04647">
    <property type="entry name" value="LbH_MAT_like"/>
    <property type="match status" value="1"/>
</dbReference>
<gene>
    <name evidence="7" type="ORF">IMW75_17055</name>
</gene>
<keyword evidence="4" id="KW-0677">Repeat</keyword>
<evidence type="ECO:0000256" key="6">
    <source>
        <dbReference type="ARBA" id="ARBA00023315"/>
    </source>
</evidence>
<evidence type="ECO:0000256" key="2">
    <source>
        <dbReference type="ARBA" id="ARBA00022556"/>
    </source>
</evidence>
<reference evidence="7 8" key="1">
    <citation type="journal article" date="2021" name="Int. J. Syst. Evol. Microbiol.">
        <title>Pseudomonas piscium sp. nov., Pseudomonas pisciculturae sp. nov., Pseudomonas mucoides sp. nov. and Pseudomonas neuropathica sp. nov. isolated from rainbow trout.</title>
        <authorList>
            <person name="Duman M."/>
            <person name="Mulet M."/>
            <person name="Altun S."/>
            <person name="Saticioglu I.B."/>
            <person name="Gomila M."/>
            <person name="Lalucat J."/>
            <person name="Garcia-Valdes E."/>
        </authorList>
    </citation>
    <scope>NUCLEOTIDE SEQUENCE [LARGE SCALE GENOMIC DNA]</scope>
    <source>
        <strain evidence="7 8">LMG 28632</strain>
    </source>
</reference>
<protein>
    <submittedName>
        <fullName evidence="7">Acyltransferase</fullName>
    </submittedName>
</protein>
<dbReference type="InterPro" id="IPR001451">
    <property type="entry name" value="Hexapep"/>
</dbReference>
<keyword evidence="6 7" id="KW-0012">Acyltransferase</keyword>